<reference evidence="2" key="1">
    <citation type="journal article" date="2009" name="Rice">
        <title>De Novo Next Generation Sequencing of Plant Genomes.</title>
        <authorList>
            <person name="Rounsley S."/>
            <person name="Marri P.R."/>
            <person name="Yu Y."/>
            <person name="He R."/>
            <person name="Sisneros N."/>
            <person name="Goicoechea J.L."/>
            <person name="Lee S.J."/>
            <person name="Angelova A."/>
            <person name="Kudrna D."/>
            <person name="Luo M."/>
            <person name="Affourtit J."/>
            <person name="Desany B."/>
            <person name="Knight J."/>
            <person name="Niazi F."/>
            <person name="Egholm M."/>
            <person name="Wing R.A."/>
        </authorList>
    </citation>
    <scope>NUCLEOTIDE SEQUENCE [LARGE SCALE GENOMIC DNA]</scope>
    <source>
        <strain evidence="2">cv. IRGC 105608</strain>
    </source>
</reference>
<evidence type="ECO:0000256" key="1">
    <source>
        <dbReference type="SAM" id="Phobius"/>
    </source>
</evidence>
<organism evidence="2">
    <name type="scientific">Oryza barthii</name>
    <dbReference type="NCBI Taxonomy" id="65489"/>
    <lineage>
        <taxon>Eukaryota</taxon>
        <taxon>Viridiplantae</taxon>
        <taxon>Streptophyta</taxon>
        <taxon>Embryophyta</taxon>
        <taxon>Tracheophyta</taxon>
        <taxon>Spermatophyta</taxon>
        <taxon>Magnoliopsida</taxon>
        <taxon>Liliopsida</taxon>
        <taxon>Poales</taxon>
        <taxon>Poaceae</taxon>
        <taxon>BOP clade</taxon>
        <taxon>Oryzoideae</taxon>
        <taxon>Oryzeae</taxon>
        <taxon>Oryzinae</taxon>
        <taxon>Oryza</taxon>
    </lineage>
</organism>
<accession>A0A0D3G256</accession>
<dbReference type="AlphaFoldDB" id="A0A0D3G256"/>
<reference evidence="2" key="2">
    <citation type="submission" date="2015-03" db="UniProtKB">
        <authorList>
            <consortium name="EnsemblPlants"/>
        </authorList>
    </citation>
    <scope>IDENTIFICATION</scope>
</reference>
<dbReference type="Proteomes" id="UP000026960">
    <property type="component" value="Chromosome 4"/>
</dbReference>
<name>A0A0D3G256_9ORYZ</name>
<protein>
    <submittedName>
        <fullName evidence="2">Uncharacterized protein</fullName>
    </submittedName>
</protein>
<keyword evidence="1" id="KW-1133">Transmembrane helix</keyword>
<sequence>MARRDVLLPRRRSRVARVAATAARRRRLGGGGRGRGRRPRAARGVYDVVDPEAGVEVWWLGWAGLSVLFIIIVSLNNGMEWTD</sequence>
<keyword evidence="3" id="KW-1185">Reference proteome</keyword>
<keyword evidence="1" id="KW-0472">Membrane</keyword>
<keyword evidence="1" id="KW-0812">Transmembrane</keyword>
<dbReference type="Gramene" id="OBART04G30910.1">
    <property type="protein sequence ID" value="OBART04G30910.1"/>
    <property type="gene ID" value="OBART04G30910"/>
</dbReference>
<feature type="transmembrane region" description="Helical" evidence="1">
    <location>
        <begin position="57"/>
        <end position="75"/>
    </location>
</feature>
<dbReference type="HOGENOM" id="CLU_2546201_0_0_1"/>
<evidence type="ECO:0000313" key="2">
    <source>
        <dbReference type="EnsemblPlants" id="OBART04G30910.1"/>
    </source>
</evidence>
<dbReference type="PaxDb" id="65489-OBART04G30910.1"/>
<proteinExistence type="predicted"/>
<evidence type="ECO:0000313" key="3">
    <source>
        <dbReference type="Proteomes" id="UP000026960"/>
    </source>
</evidence>
<dbReference type="EnsemblPlants" id="OBART04G30910.1">
    <property type="protein sequence ID" value="OBART04G30910.1"/>
    <property type="gene ID" value="OBART04G30910"/>
</dbReference>